<protein>
    <submittedName>
        <fullName evidence="1">C-5 cytosine-specific DNA methylase</fullName>
    </submittedName>
</protein>
<accession>A0A449AVM8</accession>
<evidence type="ECO:0000313" key="2">
    <source>
        <dbReference type="Proteomes" id="UP000290815"/>
    </source>
</evidence>
<proteinExistence type="predicted"/>
<evidence type="ECO:0000313" key="1">
    <source>
        <dbReference type="EMBL" id="VEU70663.1"/>
    </source>
</evidence>
<gene>
    <name evidence="1" type="ORF">NCTC10194_00528</name>
</gene>
<dbReference type="KEGG" id="mgly:NCTC10194_00528"/>
<dbReference type="EMBL" id="LR215024">
    <property type="protein sequence ID" value="VEU70663.1"/>
    <property type="molecule type" value="Genomic_DNA"/>
</dbReference>
<keyword evidence="1" id="KW-0808">Transferase</keyword>
<dbReference type="RefSeq" id="WP_129622170.1">
    <property type="nucleotide sequence ID" value="NZ_LR215024.1"/>
</dbReference>
<dbReference type="AlphaFoldDB" id="A0A449AVM8"/>
<organism evidence="1 2">
    <name type="scientific">Mycoplasmopsis glycophila</name>
    <dbReference type="NCBI Taxonomy" id="171285"/>
    <lineage>
        <taxon>Bacteria</taxon>
        <taxon>Bacillati</taxon>
        <taxon>Mycoplasmatota</taxon>
        <taxon>Mycoplasmoidales</taxon>
        <taxon>Metamycoplasmataceae</taxon>
        <taxon>Mycoplasmopsis</taxon>
    </lineage>
</organism>
<keyword evidence="1" id="KW-0489">Methyltransferase</keyword>
<reference evidence="1 2" key="1">
    <citation type="submission" date="2019-01" db="EMBL/GenBank/DDBJ databases">
        <authorList>
            <consortium name="Pathogen Informatics"/>
        </authorList>
    </citation>
    <scope>NUCLEOTIDE SEQUENCE [LARGE SCALE GENOMIC DNA]</scope>
    <source>
        <strain evidence="1 2">NCTC10194</strain>
    </source>
</reference>
<dbReference type="GO" id="GO:0008168">
    <property type="term" value="F:methyltransferase activity"/>
    <property type="evidence" value="ECO:0007669"/>
    <property type="project" value="UniProtKB-KW"/>
</dbReference>
<dbReference type="Gene3D" id="3.40.50.150">
    <property type="entry name" value="Vaccinia Virus protein VP39"/>
    <property type="match status" value="1"/>
</dbReference>
<dbReference type="Proteomes" id="UP000290815">
    <property type="component" value="Chromosome"/>
</dbReference>
<dbReference type="SUPFAM" id="SSF53335">
    <property type="entry name" value="S-adenosyl-L-methionine-dependent methyltransferases"/>
    <property type="match status" value="1"/>
</dbReference>
<dbReference type="InterPro" id="IPR029063">
    <property type="entry name" value="SAM-dependent_MTases_sf"/>
</dbReference>
<sequence length="242" mass="28467">MKKLVIWGLFDDANRCYYHSLKDKYEIHSIGINKKNEENYHQLNLSILNDDLFNELDKLPKPDIILASPPCNSWSKADTNTMFVEKIDVSGDKANIQLKTFEFYDKHNIAAPKTKIRNPVSKAKLFLNGFSTALSTIEIIKHYKPKYFAIENPYQSNIWKILEIFNFSPKHILNRTMYSHYDEEFTNKPTIFLSNINLNLKWDKPEKNGKNLNRFSRKDRSNIPKSLIQEIIMKFENDSKLN</sequence>
<name>A0A449AVM8_9BACT</name>
<keyword evidence="2" id="KW-1185">Reference proteome</keyword>
<dbReference type="GO" id="GO:0032259">
    <property type="term" value="P:methylation"/>
    <property type="evidence" value="ECO:0007669"/>
    <property type="project" value="UniProtKB-KW"/>
</dbReference>